<feature type="chain" id="PRO_5021229171" description="Secreted protein" evidence="1">
    <location>
        <begin position="24"/>
        <end position="91"/>
    </location>
</feature>
<evidence type="ECO:0008006" key="4">
    <source>
        <dbReference type="Google" id="ProtNLM"/>
    </source>
</evidence>
<gene>
    <name evidence="2" type="ORF">AVEN_134427_1</name>
</gene>
<protein>
    <recommendedName>
        <fullName evidence="4">Secreted protein</fullName>
    </recommendedName>
</protein>
<keyword evidence="3" id="KW-1185">Reference proteome</keyword>
<evidence type="ECO:0000313" key="2">
    <source>
        <dbReference type="EMBL" id="GBM69394.1"/>
    </source>
</evidence>
<keyword evidence="1" id="KW-0732">Signal</keyword>
<dbReference type="AlphaFoldDB" id="A0A4Y2HV70"/>
<accession>A0A4Y2HV70</accession>
<dbReference type="Proteomes" id="UP000499080">
    <property type="component" value="Unassembled WGS sequence"/>
</dbReference>
<reference evidence="2 3" key="1">
    <citation type="journal article" date="2019" name="Sci. Rep.">
        <title>Orb-weaving spider Araneus ventricosus genome elucidates the spidroin gene catalogue.</title>
        <authorList>
            <person name="Kono N."/>
            <person name="Nakamura H."/>
            <person name="Ohtoshi R."/>
            <person name="Moran D.A.P."/>
            <person name="Shinohara A."/>
            <person name="Yoshida Y."/>
            <person name="Fujiwara M."/>
            <person name="Mori M."/>
            <person name="Tomita M."/>
            <person name="Arakawa K."/>
        </authorList>
    </citation>
    <scope>NUCLEOTIDE SEQUENCE [LARGE SCALE GENOMIC DNA]</scope>
</reference>
<name>A0A4Y2HV70_ARAVE</name>
<dbReference type="EMBL" id="BGPR01002192">
    <property type="protein sequence ID" value="GBM69394.1"/>
    <property type="molecule type" value="Genomic_DNA"/>
</dbReference>
<feature type="signal peptide" evidence="1">
    <location>
        <begin position="1"/>
        <end position="23"/>
    </location>
</feature>
<comment type="caution">
    <text evidence="2">The sequence shown here is derived from an EMBL/GenBank/DDBJ whole genome shotgun (WGS) entry which is preliminary data.</text>
</comment>
<proteinExistence type="predicted"/>
<sequence length="91" mass="10022">MLLNVQQFSMLSAFLLFRQKIIALLLPPPHQTSCWLCSSTSTPISLQSTSSPLILAKDTISLTMGSTGYCLRLLNVTLRQHSPTEASSKQK</sequence>
<evidence type="ECO:0000313" key="3">
    <source>
        <dbReference type="Proteomes" id="UP000499080"/>
    </source>
</evidence>
<evidence type="ECO:0000256" key="1">
    <source>
        <dbReference type="SAM" id="SignalP"/>
    </source>
</evidence>
<organism evidence="2 3">
    <name type="scientific">Araneus ventricosus</name>
    <name type="common">Orbweaver spider</name>
    <name type="synonym">Epeira ventricosa</name>
    <dbReference type="NCBI Taxonomy" id="182803"/>
    <lineage>
        <taxon>Eukaryota</taxon>
        <taxon>Metazoa</taxon>
        <taxon>Ecdysozoa</taxon>
        <taxon>Arthropoda</taxon>
        <taxon>Chelicerata</taxon>
        <taxon>Arachnida</taxon>
        <taxon>Araneae</taxon>
        <taxon>Araneomorphae</taxon>
        <taxon>Entelegynae</taxon>
        <taxon>Araneoidea</taxon>
        <taxon>Araneidae</taxon>
        <taxon>Araneus</taxon>
    </lineage>
</organism>